<dbReference type="PANTHER" id="PTHR31890:SF9">
    <property type="entry name" value="PLANT INVERTASE_PECTIN METHYLESTERASE INHIBITOR SUPERFAMILY PROTEIN"/>
    <property type="match status" value="1"/>
</dbReference>
<evidence type="ECO:0000313" key="4">
    <source>
        <dbReference type="RefSeq" id="XP_024930207.3"/>
    </source>
</evidence>
<keyword evidence="1" id="KW-0732">Signal</keyword>
<evidence type="ECO:0000256" key="1">
    <source>
        <dbReference type="SAM" id="SignalP"/>
    </source>
</evidence>
<dbReference type="SMART" id="SM00856">
    <property type="entry name" value="PMEI"/>
    <property type="match status" value="2"/>
</dbReference>
<feature type="signal peptide" evidence="1">
    <location>
        <begin position="1"/>
        <end position="27"/>
    </location>
</feature>
<feature type="chain" id="PRO_5046607318" evidence="1">
    <location>
        <begin position="28"/>
        <end position="346"/>
    </location>
</feature>
<dbReference type="CDD" id="cd15795">
    <property type="entry name" value="PMEI-Pla_a_1_like"/>
    <property type="match status" value="1"/>
</dbReference>
<feature type="domain" description="Pectinesterase inhibitor" evidence="2">
    <location>
        <begin position="195"/>
        <end position="335"/>
    </location>
</feature>
<evidence type="ECO:0000259" key="2">
    <source>
        <dbReference type="SMART" id="SM00856"/>
    </source>
</evidence>
<dbReference type="InterPro" id="IPR034088">
    <property type="entry name" value="Pla_a_1-like"/>
</dbReference>
<organism evidence="3 4">
    <name type="scientific">Ziziphus jujuba</name>
    <name type="common">Chinese jujube</name>
    <name type="synonym">Ziziphus sativa</name>
    <dbReference type="NCBI Taxonomy" id="326968"/>
    <lineage>
        <taxon>Eukaryota</taxon>
        <taxon>Viridiplantae</taxon>
        <taxon>Streptophyta</taxon>
        <taxon>Embryophyta</taxon>
        <taxon>Tracheophyta</taxon>
        <taxon>Spermatophyta</taxon>
        <taxon>Magnoliopsida</taxon>
        <taxon>eudicotyledons</taxon>
        <taxon>Gunneridae</taxon>
        <taxon>Pentapetalae</taxon>
        <taxon>rosids</taxon>
        <taxon>fabids</taxon>
        <taxon>Rosales</taxon>
        <taxon>Rhamnaceae</taxon>
        <taxon>Paliureae</taxon>
        <taxon>Ziziphus</taxon>
    </lineage>
</organism>
<dbReference type="SUPFAM" id="SSF101148">
    <property type="entry name" value="Plant invertase/pectin methylesterase inhibitor"/>
    <property type="match status" value="2"/>
</dbReference>
<accession>A0A6P6G7U8</accession>
<dbReference type="Proteomes" id="UP001652623">
    <property type="component" value="Chromosome 5"/>
</dbReference>
<dbReference type="Pfam" id="PF04043">
    <property type="entry name" value="PMEI"/>
    <property type="match status" value="2"/>
</dbReference>
<dbReference type="NCBIfam" id="TIGR01614">
    <property type="entry name" value="PME_inhib"/>
    <property type="match status" value="2"/>
</dbReference>
<dbReference type="AlphaFoldDB" id="A0A6P6G7U8"/>
<dbReference type="GO" id="GO:0004857">
    <property type="term" value="F:enzyme inhibitor activity"/>
    <property type="evidence" value="ECO:0007669"/>
    <property type="project" value="InterPro"/>
</dbReference>
<feature type="domain" description="Pectinesterase inhibitor" evidence="2">
    <location>
        <begin position="27"/>
        <end position="184"/>
    </location>
</feature>
<dbReference type="RefSeq" id="XP_024930207.3">
    <property type="nucleotide sequence ID" value="XM_025074439.3"/>
</dbReference>
<dbReference type="PANTHER" id="PTHR31890">
    <property type="entry name" value="PLANT INVERTASE/PECTIN METHYLESTERASE INHIBITOR SUPERFAMILY PROTEIN"/>
    <property type="match status" value="1"/>
</dbReference>
<evidence type="ECO:0000313" key="3">
    <source>
        <dbReference type="Proteomes" id="UP001652623"/>
    </source>
</evidence>
<protein>
    <submittedName>
        <fullName evidence="4">Uncharacterized protein LOC112491939</fullName>
    </submittedName>
</protein>
<dbReference type="InParanoid" id="A0A6P6G7U8"/>
<gene>
    <name evidence="4" type="primary">LOC112491939</name>
</gene>
<dbReference type="FunCoup" id="A0A6P6G7U8">
    <property type="interactions" value="31"/>
</dbReference>
<dbReference type="InterPro" id="IPR035513">
    <property type="entry name" value="Invertase/methylesterase_inhib"/>
</dbReference>
<reference evidence="4" key="1">
    <citation type="submission" date="2025-08" db="UniProtKB">
        <authorList>
            <consortium name="RefSeq"/>
        </authorList>
    </citation>
    <scope>IDENTIFICATION</scope>
    <source>
        <tissue evidence="4">Seedling</tissue>
    </source>
</reference>
<proteinExistence type="predicted"/>
<dbReference type="KEGG" id="zju:112491939"/>
<dbReference type="GeneID" id="112491939"/>
<dbReference type="Gene3D" id="1.20.140.40">
    <property type="entry name" value="Invertase/pectin methylesterase inhibitor family protein"/>
    <property type="match status" value="2"/>
</dbReference>
<dbReference type="InterPro" id="IPR006501">
    <property type="entry name" value="Pectinesterase_inhib_dom"/>
</dbReference>
<name>A0A6P6G7U8_ZIZJJ</name>
<keyword evidence="3" id="KW-1185">Reference proteome</keyword>
<sequence length="346" mass="38461">MDFPTQLFTFFAISFLIFLSSPSQTNAASELVDRVCSQTLDFSARCLQLIGSDPNTKDLEDPKKLAEIVLQMSTDEAQKSHDFIDQMAKANSTEPLELCVFWYQNVVSSFKIAHDVVEKDPATANYNCKIASNYADNCENALAKGPRIPEISARNDQEEPIVFTQIPMEFPTQFISFFTISLLIFLSTSPSPTNATSKLVDSVCRKTDYSSKCQQLIGSDPRTKDLVDPKKLAKVVLEMGISDAEKSYKFINRMLKNNPTEPIKKCLSSYQDVVATFKSALGEIDEDPETANYDVKIAVDYADDCENELAKGPPNPEISARNVQVRLYSSIGFVVTAMLPLPPPNN</sequence>